<protein>
    <submittedName>
        <fullName evidence="2">Type II secretion system protein</fullName>
    </submittedName>
</protein>
<evidence type="ECO:0000256" key="1">
    <source>
        <dbReference type="SAM" id="Phobius"/>
    </source>
</evidence>
<accession>A0A8J7MEU6</accession>
<keyword evidence="1" id="KW-0812">Transmembrane</keyword>
<sequence length="165" mass="18320">MMGKIMLWFQARETDKSKRASQREMGDAEVDMPLGKFSSCGELAMARGMTLVELTVVILVILSLISVLFISGVKYKDGADQANCILNIRMVQQATRSWQNVNNVPADGETPIDEDAIYGDGKYLPFRPVCPSNGNYTFESIVPLPNDSVLTCDIEGHEPNRTTNW</sequence>
<comment type="caution">
    <text evidence="2">The sequence shown here is derived from an EMBL/GenBank/DDBJ whole genome shotgun (WGS) entry which is preliminary data.</text>
</comment>
<feature type="transmembrane region" description="Helical" evidence="1">
    <location>
        <begin position="51"/>
        <end position="73"/>
    </location>
</feature>
<keyword evidence="1" id="KW-1133">Transmembrane helix</keyword>
<dbReference type="InterPro" id="IPR012902">
    <property type="entry name" value="N_methyl_site"/>
</dbReference>
<keyword evidence="1" id="KW-0472">Membrane</keyword>
<gene>
    <name evidence="2" type="ORF">JIN82_12820</name>
</gene>
<dbReference type="SUPFAM" id="SSF54523">
    <property type="entry name" value="Pili subunits"/>
    <property type="match status" value="1"/>
</dbReference>
<dbReference type="AlphaFoldDB" id="A0A8J7MEU6"/>
<evidence type="ECO:0000313" key="3">
    <source>
        <dbReference type="Proteomes" id="UP000624703"/>
    </source>
</evidence>
<reference evidence="2" key="1">
    <citation type="submission" date="2021-01" db="EMBL/GenBank/DDBJ databases">
        <title>Modified the classification status of verrucomicrobia.</title>
        <authorList>
            <person name="Feng X."/>
        </authorList>
    </citation>
    <scope>NUCLEOTIDE SEQUENCE</scope>
    <source>
        <strain evidence="2">_KCTC 22039</strain>
    </source>
</reference>
<dbReference type="InterPro" id="IPR045584">
    <property type="entry name" value="Pilin-like"/>
</dbReference>
<dbReference type="RefSeq" id="WP_200312048.1">
    <property type="nucleotide sequence ID" value="NZ_JAENIM010000042.1"/>
</dbReference>
<dbReference type="PROSITE" id="PS00409">
    <property type="entry name" value="PROKAR_NTER_METHYL"/>
    <property type="match status" value="1"/>
</dbReference>
<keyword evidence="3" id="KW-1185">Reference proteome</keyword>
<organism evidence="2 3">
    <name type="scientific">Persicirhabdus sediminis</name>
    <dbReference type="NCBI Taxonomy" id="454144"/>
    <lineage>
        <taxon>Bacteria</taxon>
        <taxon>Pseudomonadati</taxon>
        <taxon>Verrucomicrobiota</taxon>
        <taxon>Verrucomicrobiia</taxon>
        <taxon>Verrucomicrobiales</taxon>
        <taxon>Verrucomicrobiaceae</taxon>
        <taxon>Persicirhabdus</taxon>
    </lineage>
</organism>
<proteinExistence type="predicted"/>
<evidence type="ECO:0000313" key="2">
    <source>
        <dbReference type="EMBL" id="MBK1792036.1"/>
    </source>
</evidence>
<dbReference type="Proteomes" id="UP000624703">
    <property type="component" value="Unassembled WGS sequence"/>
</dbReference>
<name>A0A8J7MEU6_9BACT</name>
<dbReference type="EMBL" id="JAENIM010000042">
    <property type="protein sequence ID" value="MBK1792036.1"/>
    <property type="molecule type" value="Genomic_DNA"/>
</dbReference>